<name>A0A375IBF1_9BURK</name>
<protein>
    <recommendedName>
        <fullName evidence="1">YagK/YfjJ C-terminal domain-containing protein</fullName>
    </recommendedName>
</protein>
<evidence type="ECO:0000313" key="2">
    <source>
        <dbReference type="EMBL" id="SPK70849.1"/>
    </source>
</evidence>
<dbReference type="RefSeq" id="WP_172583232.1">
    <property type="nucleotide sequence ID" value="NZ_LT991976.1"/>
</dbReference>
<evidence type="ECO:0000313" key="3">
    <source>
        <dbReference type="Proteomes" id="UP000255505"/>
    </source>
</evidence>
<sequence length="388" mass="45197">MAEANDALFEDIKHLDTTLNSVRCGDGKVTLVGQYNQSLWQLITFMRAVLERKKKIPFEIRVSKRGKEAIPTSKLAHFFEGLHCYLELHSPDLSYAPHIQLFFDCYYKHPIQYCKQLERNTPFIDGKIQAEWFNDFVAYLRHKGDEIGVRKKVADWERNSKENLKRLDTYVNALFEKYARLMVLRIDLLYKVAVPAKAEMSEANGKLLALPRRDGDARLHETETGRQHARETVARVDIVEAMKDREHLFENMIGKPSLFEHMVGFVWSLEWSRVGGYHLHCAFFFDGSKVHKHEYLADQIGKYWETVITEGRGIYHNCNRDKRKYGDSWAIGPIDHNDDVKRAHLMRTLGYLAKKDQYVYVKPSAKCKRFGTGRMPRSRSGVGRPRKP</sequence>
<proteinExistence type="predicted"/>
<accession>A0A375IBF1</accession>
<gene>
    <name evidence="2" type="ORF">CT19425_30073</name>
</gene>
<dbReference type="InterPro" id="IPR057271">
    <property type="entry name" value="YagK_YfjJ_C"/>
</dbReference>
<dbReference type="Proteomes" id="UP000255505">
    <property type="component" value="Chromosome I"/>
</dbReference>
<dbReference type="AlphaFoldDB" id="A0A375IBF1"/>
<reference evidence="2 3" key="1">
    <citation type="submission" date="2018-01" db="EMBL/GenBank/DDBJ databases">
        <authorList>
            <person name="Gaut B.S."/>
            <person name="Morton B.R."/>
            <person name="Clegg M.T."/>
            <person name="Duvall M.R."/>
        </authorList>
    </citation>
    <scope>NUCLEOTIDE SEQUENCE [LARGE SCALE GENOMIC DNA]</scope>
    <source>
        <strain evidence="2">Cupriavidus taiwanensis LMG 19425</strain>
    </source>
</reference>
<organism evidence="2 3">
    <name type="scientific">Cupriavidus taiwanensis</name>
    <dbReference type="NCBI Taxonomy" id="164546"/>
    <lineage>
        <taxon>Bacteria</taxon>
        <taxon>Pseudomonadati</taxon>
        <taxon>Pseudomonadota</taxon>
        <taxon>Betaproteobacteria</taxon>
        <taxon>Burkholderiales</taxon>
        <taxon>Burkholderiaceae</taxon>
        <taxon>Cupriavidus</taxon>
    </lineage>
</organism>
<dbReference type="Pfam" id="PF11726">
    <property type="entry name" value="YagK_YfjJ_C"/>
    <property type="match status" value="1"/>
</dbReference>
<feature type="domain" description="YagK/YfjJ C-terminal" evidence="1">
    <location>
        <begin position="175"/>
        <end position="357"/>
    </location>
</feature>
<evidence type="ECO:0000259" key="1">
    <source>
        <dbReference type="Pfam" id="PF11726"/>
    </source>
</evidence>
<dbReference type="EMBL" id="LT991976">
    <property type="protein sequence ID" value="SPK70849.1"/>
    <property type="molecule type" value="Genomic_DNA"/>
</dbReference>